<evidence type="ECO:0008006" key="3">
    <source>
        <dbReference type="Google" id="ProtNLM"/>
    </source>
</evidence>
<dbReference type="Proteomes" id="UP000265703">
    <property type="component" value="Unassembled WGS sequence"/>
</dbReference>
<proteinExistence type="predicted"/>
<dbReference type="AlphaFoldDB" id="A0A397SP82"/>
<comment type="caution">
    <text evidence="1">The sequence shown here is derived from an EMBL/GenBank/DDBJ whole genome shotgun (WGS) entry which is preliminary data.</text>
</comment>
<dbReference type="Gene3D" id="1.10.510.10">
    <property type="entry name" value="Transferase(Phosphotransferase) domain 1"/>
    <property type="match status" value="1"/>
</dbReference>
<evidence type="ECO:0000313" key="1">
    <source>
        <dbReference type="EMBL" id="RIA87818.1"/>
    </source>
</evidence>
<dbReference type="EMBL" id="QKYT01000291">
    <property type="protein sequence ID" value="RIA87818.1"/>
    <property type="molecule type" value="Genomic_DNA"/>
</dbReference>
<sequence length="139" mass="16255">MDVVDGIRPKIISGTPLKYKELMEQCWSANPEERSDIDTLLDEISEMNKLYYEQQTNNSTNLNYIQTNETSNVKIINFNSKVYSFKDLPEPRNTTKDIVPKNKSEQDDLQISIENDKEKNEFKRIHPNISDGNLFYNCQ</sequence>
<dbReference type="SUPFAM" id="SSF56112">
    <property type="entry name" value="Protein kinase-like (PK-like)"/>
    <property type="match status" value="1"/>
</dbReference>
<organism evidence="1 2">
    <name type="scientific">Glomus cerebriforme</name>
    <dbReference type="NCBI Taxonomy" id="658196"/>
    <lineage>
        <taxon>Eukaryota</taxon>
        <taxon>Fungi</taxon>
        <taxon>Fungi incertae sedis</taxon>
        <taxon>Mucoromycota</taxon>
        <taxon>Glomeromycotina</taxon>
        <taxon>Glomeromycetes</taxon>
        <taxon>Glomerales</taxon>
        <taxon>Glomeraceae</taxon>
        <taxon>Glomus</taxon>
    </lineage>
</organism>
<protein>
    <recommendedName>
        <fullName evidence="3">Serine-threonine/tyrosine-protein kinase catalytic domain-containing protein</fullName>
    </recommendedName>
</protein>
<dbReference type="InterPro" id="IPR011009">
    <property type="entry name" value="Kinase-like_dom_sf"/>
</dbReference>
<dbReference type="OrthoDB" id="2341599at2759"/>
<keyword evidence="2" id="KW-1185">Reference proteome</keyword>
<evidence type="ECO:0000313" key="2">
    <source>
        <dbReference type="Proteomes" id="UP000265703"/>
    </source>
</evidence>
<dbReference type="STRING" id="658196.A0A397SP82"/>
<name>A0A397SP82_9GLOM</name>
<accession>A0A397SP82</accession>
<reference evidence="1 2" key="1">
    <citation type="submission" date="2018-06" db="EMBL/GenBank/DDBJ databases">
        <title>Comparative genomics reveals the genomic features of Rhizophagus irregularis, R. cerebriforme, R. diaphanum and Gigaspora rosea, and their symbiotic lifestyle signature.</title>
        <authorList>
            <person name="Morin E."/>
            <person name="San Clemente H."/>
            <person name="Chen E.C.H."/>
            <person name="De La Providencia I."/>
            <person name="Hainaut M."/>
            <person name="Kuo A."/>
            <person name="Kohler A."/>
            <person name="Murat C."/>
            <person name="Tang N."/>
            <person name="Roy S."/>
            <person name="Loubradou J."/>
            <person name="Henrissat B."/>
            <person name="Grigoriev I.V."/>
            <person name="Corradi N."/>
            <person name="Roux C."/>
            <person name="Martin F.M."/>
        </authorList>
    </citation>
    <scope>NUCLEOTIDE SEQUENCE [LARGE SCALE GENOMIC DNA]</scope>
    <source>
        <strain evidence="1 2">DAOM 227022</strain>
    </source>
</reference>
<gene>
    <name evidence="1" type="ORF">C1645_776401</name>
</gene>